<dbReference type="SUPFAM" id="SSF52540">
    <property type="entry name" value="P-loop containing nucleoside triphosphate hydrolases"/>
    <property type="match status" value="1"/>
</dbReference>
<dbReference type="PANTHER" id="PTHR12083">
    <property type="entry name" value="BIFUNCTIONAL POLYNUCLEOTIDE PHOSPHATASE/KINASE"/>
    <property type="match status" value="1"/>
</dbReference>
<evidence type="ECO:0000313" key="1">
    <source>
        <dbReference type="EMBL" id="SES85188.1"/>
    </source>
</evidence>
<name>A0A1H9ZTT7_9ACTN</name>
<dbReference type="Gene3D" id="3.40.50.300">
    <property type="entry name" value="P-loop containing nucleotide triphosphate hydrolases"/>
    <property type="match status" value="1"/>
</dbReference>
<accession>A0A1H9ZTT7</accession>
<reference evidence="2" key="1">
    <citation type="submission" date="2016-10" db="EMBL/GenBank/DDBJ databases">
        <authorList>
            <person name="Varghese N."/>
            <person name="Submissions S."/>
        </authorList>
    </citation>
    <scope>NUCLEOTIDE SEQUENCE [LARGE SCALE GENOMIC DNA]</scope>
    <source>
        <strain evidence="2">DSM 44209</strain>
    </source>
</reference>
<organism evidence="1 2">
    <name type="scientific">Geodermatophilus poikilotrophus</name>
    <dbReference type="NCBI Taxonomy" id="1333667"/>
    <lineage>
        <taxon>Bacteria</taxon>
        <taxon>Bacillati</taxon>
        <taxon>Actinomycetota</taxon>
        <taxon>Actinomycetes</taxon>
        <taxon>Geodermatophilales</taxon>
        <taxon>Geodermatophilaceae</taxon>
        <taxon>Geodermatophilus</taxon>
    </lineage>
</organism>
<dbReference type="InterPro" id="IPR027417">
    <property type="entry name" value="P-loop_NTPase"/>
</dbReference>
<gene>
    <name evidence="1" type="ORF">SAMN04488546_0776</name>
</gene>
<proteinExistence type="predicted"/>
<dbReference type="RefSeq" id="WP_091439298.1">
    <property type="nucleotide sequence ID" value="NZ_FOIE01000001.1"/>
</dbReference>
<dbReference type="Pfam" id="PF13671">
    <property type="entry name" value="AAA_33"/>
    <property type="match status" value="1"/>
</dbReference>
<dbReference type="GO" id="GO:0046404">
    <property type="term" value="F:ATP-dependent polydeoxyribonucleotide 5'-hydroxyl-kinase activity"/>
    <property type="evidence" value="ECO:0007669"/>
    <property type="project" value="TreeGrafter"/>
</dbReference>
<dbReference type="GO" id="GO:0046403">
    <property type="term" value="F:polynucleotide 3'-phosphatase activity"/>
    <property type="evidence" value="ECO:0007669"/>
    <property type="project" value="TreeGrafter"/>
</dbReference>
<sequence length="134" mass="14193">MAGLQGSGKSTWVREHLAATHTVVSKDHWPNARRREARQRRVVAKLLAEGRSVVVDNTNPAPEDRAPLVAAARAAGVGVRAVWLDTPVPVCAARNDAREGRARVPLAGLYGTAARFVPPSAAEGFDRVDVVAAG</sequence>
<dbReference type="Proteomes" id="UP000198507">
    <property type="component" value="Unassembled WGS sequence"/>
</dbReference>
<evidence type="ECO:0000313" key="2">
    <source>
        <dbReference type="Proteomes" id="UP000198507"/>
    </source>
</evidence>
<dbReference type="GO" id="GO:0006281">
    <property type="term" value="P:DNA repair"/>
    <property type="evidence" value="ECO:0007669"/>
    <property type="project" value="TreeGrafter"/>
</dbReference>
<dbReference type="GO" id="GO:0003690">
    <property type="term" value="F:double-stranded DNA binding"/>
    <property type="evidence" value="ECO:0007669"/>
    <property type="project" value="TreeGrafter"/>
</dbReference>
<dbReference type="AlphaFoldDB" id="A0A1H9ZTT7"/>
<dbReference type="OrthoDB" id="8564590at2"/>
<dbReference type="PANTHER" id="PTHR12083:SF9">
    <property type="entry name" value="BIFUNCTIONAL POLYNUCLEOTIDE PHOSPHATASE_KINASE"/>
    <property type="match status" value="1"/>
</dbReference>
<protein>
    <submittedName>
        <fullName evidence="1">AAA domain-containing protein</fullName>
    </submittedName>
</protein>
<keyword evidence="2" id="KW-1185">Reference proteome</keyword>
<dbReference type="EMBL" id="FOIE01000001">
    <property type="protein sequence ID" value="SES85188.1"/>
    <property type="molecule type" value="Genomic_DNA"/>
</dbReference>